<gene>
    <name evidence="1" type="ORF">BACINT_04794</name>
</gene>
<protein>
    <submittedName>
        <fullName evidence="1">Uncharacterized protein</fullName>
    </submittedName>
</protein>
<sequence length="39" mass="4496">MYSSSKNCIFVRKVLADYKLAYICIILAHNGNVYTLNKK</sequence>
<evidence type="ECO:0000313" key="2">
    <source>
        <dbReference type="Proteomes" id="UP000004596"/>
    </source>
</evidence>
<name>B3CI96_9BACE</name>
<organism evidence="1 2">
    <name type="scientific">Bacteroides intestinalis DSM 17393</name>
    <dbReference type="NCBI Taxonomy" id="471870"/>
    <lineage>
        <taxon>Bacteria</taxon>
        <taxon>Pseudomonadati</taxon>
        <taxon>Bacteroidota</taxon>
        <taxon>Bacteroidia</taxon>
        <taxon>Bacteroidales</taxon>
        <taxon>Bacteroidaceae</taxon>
        <taxon>Bacteroides</taxon>
    </lineage>
</organism>
<accession>B3CI96</accession>
<reference evidence="1 2" key="2">
    <citation type="submission" date="2008-04" db="EMBL/GenBank/DDBJ databases">
        <authorList>
            <person name="Fulton L."/>
            <person name="Clifton S."/>
            <person name="Fulton B."/>
            <person name="Xu J."/>
            <person name="Minx P."/>
            <person name="Pepin K.H."/>
            <person name="Johnson M."/>
            <person name="Thiruvilangam P."/>
            <person name="Bhonagiri V."/>
            <person name="Nash W.E."/>
            <person name="Mardis E.R."/>
            <person name="Wilson R.K."/>
        </authorList>
    </citation>
    <scope>NUCLEOTIDE SEQUENCE [LARGE SCALE GENOMIC DNA]</scope>
    <source>
        <strain evidence="1 2">DSM 17393</strain>
    </source>
</reference>
<dbReference type="STRING" id="471870.BACINT_04794"/>
<dbReference type="EMBL" id="ABJL02000008">
    <property type="protein sequence ID" value="EDV05646.1"/>
    <property type="molecule type" value="Genomic_DNA"/>
</dbReference>
<proteinExistence type="predicted"/>
<evidence type="ECO:0000313" key="1">
    <source>
        <dbReference type="EMBL" id="EDV05646.1"/>
    </source>
</evidence>
<comment type="caution">
    <text evidence="1">The sequence shown here is derived from an EMBL/GenBank/DDBJ whole genome shotgun (WGS) entry which is preliminary data.</text>
</comment>
<reference evidence="1 2" key="1">
    <citation type="submission" date="2008-04" db="EMBL/GenBank/DDBJ databases">
        <title>Draft genome sequence of Bacteroides intestinalis (DSM 17393).</title>
        <authorList>
            <person name="Sudarsanam P."/>
            <person name="Ley R."/>
            <person name="Guruge J."/>
            <person name="Turnbaugh P.J."/>
            <person name="Mahowald M."/>
            <person name="Liep D."/>
            <person name="Gordon J."/>
        </authorList>
    </citation>
    <scope>NUCLEOTIDE SEQUENCE [LARGE SCALE GENOMIC DNA]</scope>
    <source>
        <strain evidence="1 2">DSM 17393</strain>
    </source>
</reference>
<dbReference type="AlphaFoldDB" id="B3CI96"/>
<dbReference type="Proteomes" id="UP000004596">
    <property type="component" value="Unassembled WGS sequence"/>
</dbReference>